<keyword evidence="3 9" id="KW-0812">Transmembrane</keyword>
<reference evidence="11" key="1">
    <citation type="submission" date="2025-08" db="UniProtKB">
        <authorList>
            <consortium name="RefSeq"/>
        </authorList>
    </citation>
    <scope>IDENTIFICATION</scope>
    <source>
        <tissue evidence="11">Blood</tissue>
    </source>
</reference>
<sequence>MFPFLYELIEISSSYFLQRTAFSASGRNRNIDHNDGDLPDVHKKLPSRAGEDRAMLLGFAMMGFSVLMFFLLGITILKPFLLSTQREESNCTIIHTDIMDDWMDCACTCGVDYRGQGKYPCLQVFVNLTHSSQKALLHYNEEAVQINSKCFYIPKYHRDRNDLLNSALDIKEFFDHKNGTPFSCFYSPESQSEDVILIKKYDQMVIFHCLFWPTLTLVGGALIVGMVKLTQYLSLLCDKYSTTHRDEVGGKVPYMEQDRFKLWSVGRSQERGREIL</sequence>
<dbReference type="PANTHER" id="PTHR10258:SF4">
    <property type="entry name" value="CALCIUM-ACTIVATED POTASSIUM CHANNEL SUBUNIT BETA-3"/>
    <property type="match status" value="1"/>
</dbReference>
<dbReference type="AlphaFoldDB" id="A0A6J2CIP8"/>
<keyword evidence="2 9" id="KW-0813">Transport</keyword>
<comment type="subcellular location">
    <subcellularLocation>
        <location evidence="1 9">Membrane</location>
        <topology evidence="1 9">Multi-pass membrane protein</topology>
    </subcellularLocation>
</comment>
<dbReference type="OrthoDB" id="5973433at2759"/>
<keyword evidence="6 9" id="KW-0472">Membrane</keyword>
<keyword evidence="10" id="KW-1185">Reference proteome</keyword>
<name>A0A6J2CIP8_ZALCA</name>
<dbReference type="InterPro" id="IPR003930">
    <property type="entry name" value="K_chnl_Ca-activ_BK_bsu"/>
</dbReference>
<evidence type="ECO:0000256" key="2">
    <source>
        <dbReference type="ARBA" id="ARBA00022448"/>
    </source>
</evidence>
<dbReference type="GO" id="GO:0015269">
    <property type="term" value="F:calcium-activated potassium channel activity"/>
    <property type="evidence" value="ECO:0007669"/>
    <property type="project" value="UniProtKB-UniRule"/>
</dbReference>
<evidence type="ECO:0000256" key="6">
    <source>
        <dbReference type="ARBA" id="ARBA00023136"/>
    </source>
</evidence>
<gene>
    <name evidence="11" type="primary">KCNMB3</name>
</gene>
<keyword evidence="8 9" id="KW-0407">Ion channel</keyword>
<proteinExistence type="inferred from homology"/>
<dbReference type="Pfam" id="PF03185">
    <property type="entry name" value="CaKB"/>
    <property type="match status" value="1"/>
</dbReference>
<keyword evidence="5 9" id="KW-0406">Ion transport</keyword>
<evidence type="ECO:0000256" key="7">
    <source>
        <dbReference type="ARBA" id="ARBA00023180"/>
    </source>
</evidence>
<feature type="transmembrane region" description="Helical" evidence="9">
    <location>
        <begin position="54"/>
        <end position="77"/>
    </location>
</feature>
<dbReference type="PANTHER" id="PTHR10258">
    <property type="entry name" value="CALCIUM-ACTIVATED POTASSIUM CHANNEL SUBUNIT BETA"/>
    <property type="match status" value="1"/>
</dbReference>
<organism evidence="10 11">
    <name type="scientific">Zalophus californianus</name>
    <name type="common">California sealion</name>
    <dbReference type="NCBI Taxonomy" id="9704"/>
    <lineage>
        <taxon>Eukaryota</taxon>
        <taxon>Metazoa</taxon>
        <taxon>Chordata</taxon>
        <taxon>Craniata</taxon>
        <taxon>Vertebrata</taxon>
        <taxon>Euteleostomi</taxon>
        <taxon>Mammalia</taxon>
        <taxon>Eutheria</taxon>
        <taxon>Laurasiatheria</taxon>
        <taxon>Carnivora</taxon>
        <taxon>Caniformia</taxon>
        <taxon>Pinnipedia</taxon>
        <taxon>Otariidae</taxon>
        <taxon>Zalophus</taxon>
    </lineage>
</organism>
<evidence type="ECO:0000313" key="11">
    <source>
        <dbReference type="RefSeq" id="XP_027443609.1"/>
    </source>
</evidence>
<comment type="similarity">
    <text evidence="9">Belongs to the KCNMB (TC 8.A.14.1) family.</text>
</comment>
<comment type="subunit">
    <text evidence="9">Interacts with KCNMA1 tetramer. There are probably 4 molecules of KCMNB per KCNMA1 tetramer.</text>
</comment>
<evidence type="ECO:0000256" key="8">
    <source>
        <dbReference type="ARBA" id="ARBA00023303"/>
    </source>
</evidence>
<keyword evidence="4 9" id="KW-1133">Transmembrane helix</keyword>
<dbReference type="CTD" id="27094"/>
<dbReference type="GO" id="GO:0015459">
    <property type="term" value="F:potassium channel regulator activity"/>
    <property type="evidence" value="ECO:0007669"/>
    <property type="project" value="UniProtKB-UniRule"/>
</dbReference>
<evidence type="ECO:0000256" key="9">
    <source>
        <dbReference type="RuleBase" id="RU368097"/>
    </source>
</evidence>
<dbReference type="Proteomes" id="UP000515165">
    <property type="component" value="Chromosome 1"/>
</dbReference>
<evidence type="ECO:0000256" key="1">
    <source>
        <dbReference type="ARBA" id="ARBA00004141"/>
    </source>
</evidence>
<dbReference type="GeneID" id="113918900"/>
<comment type="PTM">
    <text evidence="9">N-glycosylated.</text>
</comment>
<feature type="transmembrane region" description="Helical" evidence="9">
    <location>
        <begin position="205"/>
        <end position="227"/>
    </location>
</feature>
<comment type="function">
    <text evidence="9">Regulatory subunit of the calcium activated potassium KCNMA1 (maxiK) channel. Modulates the calcium sensitivity and gating kinetics of KCNMA1, thereby contributing to KCNMA1 channel diversity.</text>
</comment>
<dbReference type="GO" id="GO:0008076">
    <property type="term" value="C:voltage-gated potassium channel complex"/>
    <property type="evidence" value="ECO:0007669"/>
    <property type="project" value="UniProtKB-UniRule"/>
</dbReference>
<evidence type="ECO:0000256" key="5">
    <source>
        <dbReference type="ARBA" id="ARBA00023065"/>
    </source>
</evidence>
<keyword evidence="7 9" id="KW-0325">Glycoprotein</keyword>
<accession>A0A6J2CIP8</accession>
<evidence type="ECO:0000256" key="4">
    <source>
        <dbReference type="ARBA" id="ARBA00022989"/>
    </source>
</evidence>
<dbReference type="RefSeq" id="XP_027443609.1">
    <property type="nucleotide sequence ID" value="XM_027587808.1"/>
</dbReference>
<evidence type="ECO:0000313" key="10">
    <source>
        <dbReference type="Proteomes" id="UP000515165"/>
    </source>
</evidence>
<protein>
    <recommendedName>
        <fullName evidence="9">Calcium-activated potassium channel subunit beta</fullName>
        <shortName evidence="9">BKbeta</shortName>
    </recommendedName>
    <alternativeName>
        <fullName evidence="9">BK channel subunit beta</fullName>
    </alternativeName>
    <alternativeName>
        <fullName evidence="9">Calcium-activated potassium channel, subfamily M subunit beta</fullName>
    </alternativeName>
    <alternativeName>
        <fullName evidence="9">Charybdotoxin receptor subunit beta</fullName>
    </alternativeName>
    <alternativeName>
        <fullName evidence="9">K(VCA)beta</fullName>
    </alternativeName>
    <alternativeName>
        <fullName evidence="9">Maxi K channel subunit beta</fullName>
    </alternativeName>
    <alternativeName>
        <fullName evidence="9">Slo-beta</fullName>
    </alternativeName>
</protein>
<evidence type="ECO:0000256" key="3">
    <source>
        <dbReference type="ARBA" id="ARBA00022692"/>
    </source>
</evidence>
<dbReference type="GO" id="GO:0005513">
    <property type="term" value="P:detection of calcium ion"/>
    <property type="evidence" value="ECO:0007669"/>
    <property type="project" value="UniProtKB-UniRule"/>
</dbReference>